<protein>
    <submittedName>
        <fullName evidence="1">DUF2953 domain-containing protein</fullName>
    </submittedName>
</protein>
<name>A0ABU5IZC7_9BACI</name>
<evidence type="ECO:0000313" key="2">
    <source>
        <dbReference type="Proteomes" id="UP001290455"/>
    </source>
</evidence>
<keyword evidence="2" id="KW-1185">Reference proteome</keyword>
<sequence>MKWVLIVLAIILLILLVVIISKLKVYIDYYHGQDNDHLEIKFKALFGLVRYKMTIPMIKVDENSPTIVVKDKIEKGKKEKNVKQGKRQVAGEDLLKGFNDTKQLVNHVLGLHKIVKKFLRKVQVKELEWHSVVGVGDAAITGVLTGSIWAVKSSLLGIVSRYMVMKKMPTVTITPNFQFAVSQTAIKCMIQFRIGHAMLAGIKLLKFWKGGKPRFKTKPLSILSDNKSKSI</sequence>
<proteinExistence type="predicted"/>
<dbReference type="EMBL" id="JAXOFX010000007">
    <property type="protein sequence ID" value="MDZ5472519.1"/>
    <property type="molecule type" value="Genomic_DNA"/>
</dbReference>
<dbReference type="Proteomes" id="UP001290455">
    <property type="component" value="Unassembled WGS sequence"/>
</dbReference>
<accession>A0ABU5IZC7</accession>
<dbReference type="RefSeq" id="WP_322446820.1">
    <property type="nucleotide sequence ID" value="NZ_JAXOFX010000007.1"/>
</dbReference>
<evidence type="ECO:0000313" key="1">
    <source>
        <dbReference type="EMBL" id="MDZ5472519.1"/>
    </source>
</evidence>
<gene>
    <name evidence="1" type="ORF">SM124_12235</name>
</gene>
<dbReference type="Pfam" id="PF11167">
    <property type="entry name" value="DUF2953"/>
    <property type="match status" value="1"/>
</dbReference>
<organism evidence="1 2">
    <name type="scientific">Robertmurraya mangrovi</name>
    <dbReference type="NCBI Taxonomy" id="3098077"/>
    <lineage>
        <taxon>Bacteria</taxon>
        <taxon>Bacillati</taxon>
        <taxon>Bacillota</taxon>
        <taxon>Bacilli</taxon>
        <taxon>Bacillales</taxon>
        <taxon>Bacillaceae</taxon>
        <taxon>Robertmurraya</taxon>
    </lineage>
</organism>
<comment type="caution">
    <text evidence="1">The sequence shown here is derived from an EMBL/GenBank/DDBJ whole genome shotgun (WGS) entry which is preliminary data.</text>
</comment>
<dbReference type="InterPro" id="IPR021338">
    <property type="entry name" value="DUF2953"/>
</dbReference>
<reference evidence="1 2" key="1">
    <citation type="submission" date="2023-11" db="EMBL/GenBank/DDBJ databases">
        <title>Bacillus jintuensis, isolated from a mudflat on the Beibu Gulf coast.</title>
        <authorList>
            <person name="Li M."/>
        </authorList>
    </citation>
    <scope>NUCLEOTIDE SEQUENCE [LARGE SCALE GENOMIC DNA]</scope>
    <source>
        <strain evidence="1 2">31A1R</strain>
    </source>
</reference>